<protein>
    <recommendedName>
        <fullName evidence="2">Methyltransferase type 11 domain-containing protein</fullName>
    </recommendedName>
</protein>
<organism evidence="1">
    <name type="scientific">Palpitomonas bilix</name>
    <dbReference type="NCBI Taxonomy" id="652834"/>
    <lineage>
        <taxon>Eukaryota</taxon>
        <taxon>Eukaryota incertae sedis</taxon>
    </lineage>
</organism>
<accession>A0A7S3GE82</accession>
<name>A0A7S3GE82_9EUKA</name>
<reference evidence="1" key="1">
    <citation type="submission" date="2021-01" db="EMBL/GenBank/DDBJ databases">
        <authorList>
            <person name="Corre E."/>
            <person name="Pelletier E."/>
            <person name="Niang G."/>
            <person name="Scheremetjew M."/>
            <person name="Finn R."/>
            <person name="Kale V."/>
            <person name="Holt S."/>
            <person name="Cochrane G."/>
            <person name="Meng A."/>
            <person name="Brown T."/>
            <person name="Cohen L."/>
        </authorList>
    </citation>
    <scope>NUCLEOTIDE SEQUENCE</scope>
    <source>
        <strain evidence="1">NIES-2562</strain>
    </source>
</reference>
<dbReference type="Gene3D" id="3.40.50.150">
    <property type="entry name" value="Vaccinia Virus protein VP39"/>
    <property type="match status" value="1"/>
</dbReference>
<evidence type="ECO:0000313" key="1">
    <source>
        <dbReference type="EMBL" id="CAE0263545.1"/>
    </source>
</evidence>
<dbReference type="SUPFAM" id="SSF53335">
    <property type="entry name" value="S-adenosyl-L-methionine-dependent methyltransferases"/>
    <property type="match status" value="1"/>
</dbReference>
<proteinExistence type="predicted"/>
<evidence type="ECO:0008006" key="2">
    <source>
        <dbReference type="Google" id="ProtNLM"/>
    </source>
</evidence>
<dbReference type="AlphaFoldDB" id="A0A7S3GE82"/>
<dbReference type="EMBL" id="HBIB01039685">
    <property type="protein sequence ID" value="CAE0263545.1"/>
    <property type="molecule type" value="Transcribed_RNA"/>
</dbReference>
<dbReference type="InterPro" id="IPR029063">
    <property type="entry name" value="SAM-dependent_MTases_sf"/>
</dbReference>
<gene>
    <name evidence="1" type="ORF">PBIL07802_LOCUS25846</name>
</gene>
<sequence>MQADARSLPLRSGVYDLVLDKGLIDQFFILEDEGLETGMAHLQSELARVLRRGGHYAFVTIGNKYDRLYSLKKVGVWEEKIEVVELRPSTNTLGASYLFVVTKK</sequence>